<keyword evidence="3" id="KW-1185">Reference proteome</keyword>
<dbReference type="InterPro" id="IPR038883">
    <property type="entry name" value="AN11006-like"/>
</dbReference>
<evidence type="ECO:0000313" key="2">
    <source>
        <dbReference type="EMBL" id="TID18409.1"/>
    </source>
</evidence>
<gene>
    <name evidence="2" type="ORF">E6O75_ATG06485</name>
</gene>
<dbReference type="EMBL" id="SNSC02000014">
    <property type="protein sequence ID" value="TID18409.1"/>
    <property type="molecule type" value="Genomic_DNA"/>
</dbReference>
<evidence type="ECO:0000313" key="3">
    <source>
        <dbReference type="Proteomes" id="UP000298493"/>
    </source>
</evidence>
<evidence type="ECO:0000259" key="1">
    <source>
        <dbReference type="Pfam" id="PF24864"/>
    </source>
</evidence>
<reference evidence="2 3" key="1">
    <citation type="submission" date="2019-04" db="EMBL/GenBank/DDBJ databases">
        <title>High contiguity whole genome sequence and gene annotation resource for two Venturia nashicola isolates.</title>
        <authorList>
            <person name="Prokchorchik M."/>
            <person name="Won K."/>
            <person name="Lee Y."/>
            <person name="Choi E.D."/>
            <person name="Segonzac C."/>
            <person name="Sohn K.H."/>
        </authorList>
    </citation>
    <scope>NUCLEOTIDE SEQUENCE [LARGE SCALE GENOMIC DNA]</scope>
    <source>
        <strain evidence="2 3">PRI2</strain>
    </source>
</reference>
<accession>A0A4Z1NU18</accession>
<dbReference type="Proteomes" id="UP000298493">
    <property type="component" value="Unassembled WGS sequence"/>
</dbReference>
<name>A0A4Z1NU18_9PEZI</name>
<feature type="domain" description="DUF7730" evidence="1">
    <location>
        <begin position="40"/>
        <end position="149"/>
    </location>
</feature>
<dbReference type="PANTHER" id="PTHR42085:SF2">
    <property type="entry name" value="F-BOX DOMAIN-CONTAINING PROTEIN"/>
    <property type="match status" value="1"/>
</dbReference>
<organism evidence="2 3">
    <name type="scientific">Venturia nashicola</name>
    <dbReference type="NCBI Taxonomy" id="86259"/>
    <lineage>
        <taxon>Eukaryota</taxon>
        <taxon>Fungi</taxon>
        <taxon>Dikarya</taxon>
        <taxon>Ascomycota</taxon>
        <taxon>Pezizomycotina</taxon>
        <taxon>Dothideomycetes</taxon>
        <taxon>Pleosporomycetidae</taxon>
        <taxon>Venturiales</taxon>
        <taxon>Venturiaceae</taxon>
        <taxon>Venturia</taxon>
    </lineage>
</organism>
<comment type="caution">
    <text evidence="2">The sequence shown here is derived from an EMBL/GenBank/DDBJ whole genome shotgun (WGS) entry which is preliminary data.</text>
</comment>
<dbReference type="PANTHER" id="PTHR42085">
    <property type="entry name" value="F-BOX DOMAIN-CONTAINING PROTEIN"/>
    <property type="match status" value="1"/>
</dbReference>
<dbReference type="Pfam" id="PF24864">
    <property type="entry name" value="DUF7730"/>
    <property type="match status" value="1"/>
</dbReference>
<dbReference type="InterPro" id="IPR056632">
    <property type="entry name" value="DUF7730"/>
</dbReference>
<sequence>MNNIKLSHIQRSVNMGRAKDQAIIPITTTTFRHADVFQFPFLKLPAELRNQIYGLCLVSKDTMEVFQNPNSVYSVRTGQLRTNGGIAIQFKRCGQHKTYHVNTKKDYGIGPLNEMVLQILQLNHQIYNEALPVLYNQPLKFQCTETLSMFLSRGPSTMPQMLRNVQVSASYITTSPKHKSQDDIDFVFDQLSLAVNIEVFSISRLYFNHSEGSSLELVKIFAEAAQKWIKMIKGRQFGETNWKKVFILGGSLDFYPMWHAVFTSAMEKHLLVRGLSAT</sequence>
<protein>
    <submittedName>
        <fullName evidence="2">Putative lysosomal cobalamin transporter</fullName>
    </submittedName>
</protein>
<dbReference type="AlphaFoldDB" id="A0A4Z1NU18"/>
<proteinExistence type="predicted"/>